<name>A0A0A8Z2M2_ARUDO</name>
<dbReference type="AlphaFoldDB" id="A0A0A8Z2M2"/>
<accession>A0A0A8Z2M2</accession>
<sequence length="65" mass="7242">MRSISPFRCACDSRIVLVDEVIQATVKALLQVVGGHVQGRRWKGWRKNAESLSKGGKVQLNGMEF</sequence>
<evidence type="ECO:0000313" key="1">
    <source>
        <dbReference type="EMBL" id="JAD31963.1"/>
    </source>
</evidence>
<protein>
    <submittedName>
        <fullName evidence="1">Uncharacterized protein</fullName>
    </submittedName>
</protein>
<proteinExistence type="predicted"/>
<organism evidence="1">
    <name type="scientific">Arundo donax</name>
    <name type="common">Giant reed</name>
    <name type="synonym">Donax arundinaceus</name>
    <dbReference type="NCBI Taxonomy" id="35708"/>
    <lineage>
        <taxon>Eukaryota</taxon>
        <taxon>Viridiplantae</taxon>
        <taxon>Streptophyta</taxon>
        <taxon>Embryophyta</taxon>
        <taxon>Tracheophyta</taxon>
        <taxon>Spermatophyta</taxon>
        <taxon>Magnoliopsida</taxon>
        <taxon>Liliopsida</taxon>
        <taxon>Poales</taxon>
        <taxon>Poaceae</taxon>
        <taxon>PACMAD clade</taxon>
        <taxon>Arundinoideae</taxon>
        <taxon>Arundineae</taxon>
        <taxon>Arundo</taxon>
    </lineage>
</organism>
<reference evidence="1" key="2">
    <citation type="journal article" date="2015" name="Data Brief">
        <title>Shoot transcriptome of the giant reed, Arundo donax.</title>
        <authorList>
            <person name="Barrero R.A."/>
            <person name="Guerrero F.D."/>
            <person name="Moolhuijzen P."/>
            <person name="Goolsby J.A."/>
            <person name="Tidwell J."/>
            <person name="Bellgard S.E."/>
            <person name="Bellgard M.I."/>
        </authorList>
    </citation>
    <scope>NUCLEOTIDE SEQUENCE</scope>
    <source>
        <tissue evidence="1">Shoot tissue taken approximately 20 cm above the soil surface</tissue>
    </source>
</reference>
<dbReference type="EMBL" id="GBRH01265932">
    <property type="protein sequence ID" value="JAD31963.1"/>
    <property type="molecule type" value="Transcribed_RNA"/>
</dbReference>
<reference evidence="1" key="1">
    <citation type="submission" date="2014-09" db="EMBL/GenBank/DDBJ databases">
        <authorList>
            <person name="Magalhaes I.L.F."/>
            <person name="Oliveira U."/>
            <person name="Santos F.R."/>
            <person name="Vidigal T.H.D.A."/>
            <person name="Brescovit A.D."/>
            <person name="Santos A.J."/>
        </authorList>
    </citation>
    <scope>NUCLEOTIDE SEQUENCE</scope>
    <source>
        <tissue evidence="1">Shoot tissue taken approximately 20 cm above the soil surface</tissue>
    </source>
</reference>